<dbReference type="Pfam" id="PF14341">
    <property type="entry name" value="PilX_N"/>
    <property type="match status" value="1"/>
</dbReference>
<feature type="domain" description="PilX/PilW C-terminal" evidence="2">
    <location>
        <begin position="136"/>
        <end position="192"/>
    </location>
</feature>
<sequence length="221" mass="23666">MNIHWPLMRLQTRHPHHHQRGATLMIALMLLSLLLLLGAATTSLLLLDERAARNHRDHAQARLAAEATLEDACDDIARVRRIDPATFASPLECRIDAGGLGLCLGRPERSGWLPAQLVGARATAAAYGQFTGRRLPNSQGSTSPRYLIERLPGTAGSPAPGMPATAPAPIYRLSAAGYGRNGAMVALQAVVRLSDGEASAASAATGCRWLAWRTLYLPSHE</sequence>
<name>A0ABU1PBR8_9BURK</name>
<dbReference type="RefSeq" id="WP_102662294.1">
    <property type="nucleotide sequence ID" value="NZ_JAVDSJ010000002.1"/>
</dbReference>
<keyword evidence="5" id="KW-1185">Reference proteome</keyword>
<dbReference type="InterPro" id="IPR025746">
    <property type="entry name" value="PilX_N_dom"/>
</dbReference>
<organism evidence="4 5">
    <name type="scientific">Herbaspirillum frisingense</name>
    <dbReference type="NCBI Taxonomy" id="92645"/>
    <lineage>
        <taxon>Bacteria</taxon>
        <taxon>Pseudomonadati</taxon>
        <taxon>Pseudomonadota</taxon>
        <taxon>Betaproteobacteria</taxon>
        <taxon>Burkholderiales</taxon>
        <taxon>Oxalobacteraceae</taxon>
        <taxon>Herbaspirillum</taxon>
    </lineage>
</organism>
<comment type="caution">
    <text evidence="4">The sequence shown here is derived from an EMBL/GenBank/DDBJ whole genome shotgun (WGS) entry which is preliminary data.</text>
</comment>
<protein>
    <submittedName>
        <fullName evidence="4">Tfp pilus assembly protein PilX</fullName>
    </submittedName>
</protein>
<feature type="domain" description="Type 4 fimbrial biogenesis protein PilX N-terminal" evidence="3">
    <location>
        <begin position="20"/>
        <end position="69"/>
    </location>
</feature>
<reference evidence="4 5" key="1">
    <citation type="submission" date="2023-07" db="EMBL/GenBank/DDBJ databases">
        <title>Sorghum-associated microbial communities from plants grown in Nebraska, USA.</title>
        <authorList>
            <person name="Schachtman D."/>
        </authorList>
    </citation>
    <scope>NUCLEOTIDE SEQUENCE [LARGE SCALE GENOMIC DNA]</scope>
    <source>
        <strain evidence="4 5">596</strain>
    </source>
</reference>
<dbReference type="EMBL" id="JAVDSJ010000002">
    <property type="protein sequence ID" value="MDR6583366.1"/>
    <property type="molecule type" value="Genomic_DNA"/>
</dbReference>
<evidence type="ECO:0000256" key="1">
    <source>
        <dbReference type="SAM" id="Phobius"/>
    </source>
</evidence>
<dbReference type="Pfam" id="PF13681">
    <property type="entry name" value="PilX"/>
    <property type="match status" value="1"/>
</dbReference>
<evidence type="ECO:0000313" key="4">
    <source>
        <dbReference type="EMBL" id="MDR6583366.1"/>
    </source>
</evidence>
<dbReference type="Proteomes" id="UP001260715">
    <property type="component" value="Unassembled WGS sequence"/>
</dbReference>
<keyword evidence="1" id="KW-0472">Membrane</keyword>
<evidence type="ECO:0000259" key="2">
    <source>
        <dbReference type="Pfam" id="PF13681"/>
    </source>
</evidence>
<evidence type="ECO:0000259" key="3">
    <source>
        <dbReference type="Pfam" id="PF14341"/>
    </source>
</evidence>
<accession>A0ABU1PBR8</accession>
<proteinExistence type="predicted"/>
<keyword evidence="1" id="KW-1133">Transmembrane helix</keyword>
<gene>
    <name evidence="4" type="ORF">J2W50_001564</name>
</gene>
<keyword evidence="1" id="KW-0812">Transmembrane</keyword>
<feature type="transmembrane region" description="Helical" evidence="1">
    <location>
        <begin position="21"/>
        <end position="47"/>
    </location>
</feature>
<evidence type="ECO:0000313" key="5">
    <source>
        <dbReference type="Proteomes" id="UP001260715"/>
    </source>
</evidence>
<dbReference type="InterPro" id="IPR025205">
    <property type="entry name" value="PilX/PilW_C"/>
</dbReference>